<feature type="transmembrane region" description="Helical" evidence="19">
    <location>
        <begin position="91"/>
        <end position="107"/>
    </location>
</feature>
<gene>
    <name evidence="20" type="ORF">VB248_15575</name>
</gene>
<dbReference type="PANTHER" id="PTHR46382">
    <property type="entry name" value="PHOSPHATIDATE CYTIDYLYLTRANSFERASE"/>
    <property type="match status" value="1"/>
</dbReference>
<keyword evidence="8" id="KW-1003">Cell membrane</keyword>
<name>A0ABU5QCJ5_9BACT</name>
<dbReference type="EMBL" id="JAYFUM010000019">
    <property type="protein sequence ID" value="MEA5140571.1"/>
    <property type="molecule type" value="Genomic_DNA"/>
</dbReference>
<evidence type="ECO:0000256" key="4">
    <source>
        <dbReference type="ARBA" id="ARBA00005189"/>
    </source>
</evidence>
<feature type="transmembrane region" description="Helical" evidence="19">
    <location>
        <begin position="214"/>
        <end position="233"/>
    </location>
</feature>
<evidence type="ECO:0000256" key="2">
    <source>
        <dbReference type="ARBA" id="ARBA00004651"/>
    </source>
</evidence>
<comment type="similarity">
    <text evidence="5 18">Belongs to the CDS family.</text>
</comment>
<evidence type="ECO:0000256" key="5">
    <source>
        <dbReference type="ARBA" id="ARBA00010185"/>
    </source>
</evidence>
<comment type="pathway">
    <text evidence="3 18">Phospholipid metabolism; CDP-diacylglycerol biosynthesis; CDP-diacylglycerol from sn-glycerol 3-phosphate: step 3/3.</text>
</comment>
<keyword evidence="11 18" id="KW-0812">Transmembrane</keyword>
<evidence type="ECO:0000256" key="13">
    <source>
        <dbReference type="ARBA" id="ARBA00022989"/>
    </source>
</evidence>
<dbReference type="InterPro" id="IPR000374">
    <property type="entry name" value="PC_trans"/>
</dbReference>
<keyword evidence="15 19" id="KW-0472">Membrane</keyword>
<keyword evidence="16" id="KW-0594">Phospholipid biosynthesis</keyword>
<comment type="subcellular location">
    <subcellularLocation>
        <location evidence="2">Cell membrane</location>
        <topology evidence="2">Multi-pass membrane protein</topology>
    </subcellularLocation>
</comment>
<evidence type="ECO:0000256" key="11">
    <source>
        <dbReference type="ARBA" id="ARBA00022692"/>
    </source>
</evidence>
<keyword evidence="10 18" id="KW-0808">Transferase</keyword>
<keyword evidence="9" id="KW-0444">Lipid biosynthesis</keyword>
<comment type="catalytic activity">
    <reaction evidence="1 18">
        <text>a 1,2-diacyl-sn-glycero-3-phosphate + CTP + H(+) = a CDP-1,2-diacyl-sn-glycerol + diphosphate</text>
        <dbReference type="Rhea" id="RHEA:16229"/>
        <dbReference type="ChEBI" id="CHEBI:15378"/>
        <dbReference type="ChEBI" id="CHEBI:33019"/>
        <dbReference type="ChEBI" id="CHEBI:37563"/>
        <dbReference type="ChEBI" id="CHEBI:58332"/>
        <dbReference type="ChEBI" id="CHEBI:58608"/>
        <dbReference type="EC" id="2.7.7.41"/>
    </reaction>
</comment>
<evidence type="ECO:0000313" key="20">
    <source>
        <dbReference type="EMBL" id="MEA5140571.1"/>
    </source>
</evidence>
<evidence type="ECO:0000256" key="6">
    <source>
        <dbReference type="ARBA" id="ARBA00012487"/>
    </source>
</evidence>
<evidence type="ECO:0000256" key="18">
    <source>
        <dbReference type="RuleBase" id="RU003938"/>
    </source>
</evidence>
<accession>A0ABU5QCJ5</accession>
<evidence type="ECO:0000256" key="16">
    <source>
        <dbReference type="ARBA" id="ARBA00023209"/>
    </source>
</evidence>
<evidence type="ECO:0000256" key="7">
    <source>
        <dbReference type="ARBA" id="ARBA00019373"/>
    </source>
</evidence>
<evidence type="ECO:0000256" key="19">
    <source>
        <dbReference type="SAM" id="Phobius"/>
    </source>
</evidence>
<evidence type="ECO:0000256" key="14">
    <source>
        <dbReference type="ARBA" id="ARBA00023098"/>
    </source>
</evidence>
<keyword evidence="21" id="KW-1185">Reference proteome</keyword>
<evidence type="ECO:0000256" key="8">
    <source>
        <dbReference type="ARBA" id="ARBA00022475"/>
    </source>
</evidence>
<keyword evidence="14" id="KW-0443">Lipid metabolism</keyword>
<proteinExistence type="inferred from homology"/>
<feature type="transmembrane region" description="Helical" evidence="19">
    <location>
        <begin position="119"/>
        <end position="142"/>
    </location>
</feature>
<evidence type="ECO:0000256" key="12">
    <source>
        <dbReference type="ARBA" id="ARBA00022695"/>
    </source>
</evidence>
<protein>
    <recommendedName>
        <fullName evidence="7 18">Phosphatidate cytidylyltransferase</fullName>
        <ecNumber evidence="6 18">2.7.7.41</ecNumber>
    </recommendedName>
</protein>
<evidence type="ECO:0000256" key="10">
    <source>
        <dbReference type="ARBA" id="ARBA00022679"/>
    </source>
</evidence>
<dbReference type="RefSeq" id="WP_323297725.1">
    <property type="nucleotide sequence ID" value="NZ_JAYFUM010000019.1"/>
</dbReference>
<dbReference type="Pfam" id="PF01148">
    <property type="entry name" value="CTP_transf_1"/>
    <property type="match status" value="1"/>
</dbReference>
<organism evidence="20 21">
    <name type="scientific">Arcicella rigui</name>
    <dbReference type="NCBI Taxonomy" id="797020"/>
    <lineage>
        <taxon>Bacteria</taxon>
        <taxon>Pseudomonadati</taxon>
        <taxon>Bacteroidota</taxon>
        <taxon>Cytophagia</taxon>
        <taxon>Cytophagales</taxon>
        <taxon>Flectobacillaceae</taxon>
        <taxon>Arcicella</taxon>
    </lineage>
</organism>
<comment type="caution">
    <text evidence="20">The sequence shown here is derived from an EMBL/GenBank/DDBJ whole genome shotgun (WGS) entry which is preliminary data.</text>
</comment>
<dbReference type="PROSITE" id="PS01315">
    <property type="entry name" value="CDS"/>
    <property type="match status" value="1"/>
</dbReference>
<evidence type="ECO:0000256" key="17">
    <source>
        <dbReference type="ARBA" id="ARBA00023264"/>
    </source>
</evidence>
<evidence type="ECO:0000256" key="15">
    <source>
        <dbReference type="ARBA" id="ARBA00023136"/>
    </source>
</evidence>
<evidence type="ECO:0000256" key="1">
    <source>
        <dbReference type="ARBA" id="ARBA00001698"/>
    </source>
</evidence>
<dbReference type="Proteomes" id="UP001302949">
    <property type="component" value="Unassembled WGS sequence"/>
</dbReference>
<comment type="pathway">
    <text evidence="4">Lipid metabolism.</text>
</comment>
<dbReference type="GO" id="GO:0004605">
    <property type="term" value="F:phosphatidate cytidylyltransferase activity"/>
    <property type="evidence" value="ECO:0007669"/>
    <property type="project" value="UniProtKB-EC"/>
</dbReference>
<keyword evidence="17" id="KW-1208">Phospholipid metabolism</keyword>
<keyword evidence="13 19" id="KW-1133">Transmembrane helix</keyword>
<feature type="transmembrane region" description="Helical" evidence="19">
    <location>
        <begin position="189"/>
        <end position="208"/>
    </location>
</feature>
<sequence length="278" mass="31159">MNKKLQGMSNLAQRVIAAVVAVPFLIFCIVFSDWTFFGLFAIIAVLAQLEFYKLLGLDGDEPLTYYGTLCGFALVTITFLIEKGIIHESNYYILSPLMTLIFFIKLYKSQDEKPFKNIAYTFLGVIYVALPFALIIILAFLTSTTFSWQRPLGCLFLLWASDTGAYFAGTKFGKTKLFERVSPKKSWEGSVGGFLSSMLVAFILSKYFNDLLEWQWFGCGAIIVVAGTYGDLVESLFKRSIKIKDSASTIPGHGGFLDRFDGLLLSIPFIITFLKLFP</sequence>
<keyword evidence="12 18" id="KW-0548">Nucleotidyltransferase</keyword>
<evidence type="ECO:0000256" key="3">
    <source>
        <dbReference type="ARBA" id="ARBA00005119"/>
    </source>
</evidence>
<reference evidence="20 21" key="1">
    <citation type="submission" date="2023-12" db="EMBL/GenBank/DDBJ databases">
        <title>Novel species of the genus Arcicella isolated from rivers.</title>
        <authorList>
            <person name="Lu H."/>
        </authorList>
    </citation>
    <scope>NUCLEOTIDE SEQUENCE [LARGE SCALE GENOMIC DNA]</scope>
    <source>
        <strain evidence="20 21">KCTC 23307</strain>
    </source>
</reference>
<dbReference type="PANTHER" id="PTHR46382:SF1">
    <property type="entry name" value="PHOSPHATIDATE CYTIDYLYLTRANSFERASE"/>
    <property type="match status" value="1"/>
</dbReference>
<evidence type="ECO:0000256" key="9">
    <source>
        <dbReference type="ARBA" id="ARBA00022516"/>
    </source>
</evidence>
<feature type="transmembrane region" description="Helical" evidence="19">
    <location>
        <begin position="63"/>
        <end position="85"/>
    </location>
</feature>
<evidence type="ECO:0000313" key="21">
    <source>
        <dbReference type="Proteomes" id="UP001302949"/>
    </source>
</evidence>
<feature type="transmembrane region" description="Helical" evidence="19">
    <location>
        <begin position="12"/>
        <end position="32"/>
    </location>
</feature>
<dbReference type="EC" id="2.7.7.41" evidence="6 18"/>